<dbReference type="OrthoDB" id="1925304at2759"/>
<dbReference type="AlphaFoldDB" id="A0A6J5WAA3"/>
<dbReference type="PANTHER" id="PTHR24177:SF434">
    <property type="entry name" value="PGG DOMAIN-CONTAINING PROTEIN"/>
    <property type="match status" value="1"/>
</dbReference>
<dbReference type="InterPro" id="IPR036770">
    <property type="entry name" value="Ankyrin_rpt-contain_sf"/>
</dbReference>
<dbReference type="Gene3D" id="1.25.40.20">
    <property type="entry name" value="Ankyrin repeat-containing domain"/>
    <property type="match status" value="1"/>
</dbReference>
<organism evidence="1 2">
    <name type="scientific">Prunus armeniaca</name>
    <name type="common">Apricot</name>
    <name type="synonym">Armeniaca vulgaris</name>
    <dbReference type="NCBI Taxonomy" id="36596"/>
    <lineage>
        <taxon>Eukaryota</taxon>
        <taxon>Viridiplantae</taxon>
        <taxon>Streptophyta</taxon>
        <taxon>Embryophyta</taxon>
        <taxon>Tracheophyta</taxon>
        <taxon>Spermatophyta</taxon>
        <taxon>Magnoliopsida</taxon>
        <taxon>eudicotyledons</taxon>
        <taxon>Gunneridae</taxon>
        <taxon>Pentapetalae</taxon>
        <taxon>rosids</taxon>
        <taxon>fabids</taxon>
        <taxon>Rosales</taxon>
        <taxon>Rosaceae</taxon>
        <taxon>Amygdaloideae</taxon>
        <taxon>Amygdaleae</taxon>
        <taxon>Prunus</taxon>
    </lineage>
</organism>
<proteinExistence type="predicted"/>
<dbReference type="SUPFAM" id="SSF48403">
    <property type="entry name" value="Ankyrin repeat"/>
    <property type="match status" value="1"/>
</dbReference>
<evidence type="ECO:0000313" key="2">
    <source>
        <dbReference type="Proteomes" id="UP000507245"/>
    </source>
</evidence>
<reference evidence="2" key="1">
    <citation type="journal article" date="2020" name="Genome Biol.">
        <title>Gamete binning: chromosome-level and haplotype-resolved genome assembly enabled by high-throughput single-cell sequencing of gamete genomes.</title>
        <authorList>
            <person name="Campoy J.A."/>
            <person name="Sun H."/>
            <person name="Goel M."/>
            <person name="Jiao W.-B."/>
            <person name="Folz-Donahue K."/>
            <person name="Wang N."/>
            <person name="Rubio M."/>
            <person name="Liu C."/>
            <person name="Kukat C."/>
            <person name="Ruiz D."/>
            <person name="Huettel B."/>
            <person name="Schneeberger K."/>
        </authorList>
    </citation>
    <scope>NUCLEOTIDE SEQUENCE [LARGE SCALE GENOMIC DNA]</scope>
    <source>
        <strain evidence="2">cv. Rojo Pasion</strain>
    </source>
</reference>
<keyword evidence="2" id="KW-1185">Reference proteome</keyword>
<protein>
    <submittedName>
        <fullName evidence="1">Uncharacterized protein</fullName>
    </submittedName>
</protein>
<accession>A0A6J5WAA3</accession>
<dbReference type="GO" id="GO:0016020">
    <property type="term" value="C:membrane"/>
    <property type="evidence" value="ECO:0007669"/>
    <property type="project" value="TreeGrafter"/>
</dbReference>
<sequence>MEVGNCKFVAQLIYECPGLVWEKNTRGWTIIHAAVWHRHETIFSLIYELGIAKDVIPTFKDTVDGNTLLHLAARLPPPTQLNRLAGAGT</sequence>
<dbReference type="EMBL" id="CAEKKB010000002">
    <property type="protein sequence ID" value="CAB4298566.1"/>
    <property type="molecule type" value="Genomic_DNA"/>
</dbReference>
<evidence type="ECO:0000313" key="1">
    <source>
        <dbReference type="EMBL" id="CAB4298566.1"/>
    </source>
</evidence>
<dbReference type="PANTHER" id="PTHR24177">
    <property type="entry name" value="CASKIN"/>
    <property type="match status" value="1"/>
</dbReference>
<gene>
    <name evidence="1" type="ORF">ORAREDHAP_LOCUS11044</name>
</gene>
<dbReference type="Proteomes" id="UP000507245">
    <property type="component" value="Unassembled WGS sequence"/>
</dbReference>
<name>A0A6J5WAA3_PRUAR</name>